<evidence type="ECO:0000256" key="9">
    <source>
        <dbReference type="ARBA" id="ARBA00022842"/>
    </source>
</evidence>
<dbReference type="EC" id="2.7.1.15" evidence="2 12"/>
<feature type="binding site" evidence="12">
    <location>
        <position position="184"/>
    </location>
    <ligand>
        <name>ATP</name>
        <dbReference type="ChEBI" id="CHEBI:30616"/>
    </ligand>
</feature>
<evidence type="ECO:0000256" key="7">
    <source>
        <dbReference type="ARBA" id="ARBA00022777"/>
    </source>
</evidence>
<feature type="binding site" evidence="12">
    <location>
        <position position="140"/>
    </location>
    <ligand>
        <name>substrate</name>
    </ligand>
</feature>
<dbReference type="AlphaFoldDB" id="A0AA35CMJ5"/>
<dbReference type="Proteomes" id="UP001163687">
    <property type="component" value="Chromosome"/>
</dbReference>
<dbReference type="InterPro" id="IPR011877">
    <property type="entry name" value="Ribokinase"/>
</dbReference>
<comment type="catalytic activity">
    <reaction evidence="13">
        <text>D-tagatofuranose 6-phosphate + ATP = D-tagatofuranose 1,6-bisphosphate + ADP + H(+)</text>
        <dbReference type="Rhea" id="RHEA:12420"/>
        <dbReference type="ChEBI" id="CHEBI:15378"/>
        <dbReference type="ChEBI" id="CHEBI:30616"/>
        <dbReference type="ChEBI" id="CHEBI:58694"/>
        <dbReference type="ChEBI" id="CHEBI:58695"/>
        <dbReference type="ChEBI" id="CHEBI:456216"/>
        <dbReference type="EC" id="2.7.1.144"/>
    </reaction>
</comment>
<dbReference type="GO" id="GO:0005737">
    <property type="term" value="C:cytoplasm"/>
    <property type="evidence" value="ECO:0007669"/>
    <property type="project" value="UniProtKB-SubCell"/>
</dbReference>
<name>A0AA35CMJ5_9FIRM</name>
<feature type="domain" description="Carbohydrate kinase PfkB" evidence="14">
    <location>
        <begin position="1"/>
        <end position="294"/>
    </location>
</feature>
<feature type="binding site" evidence="12">
    <location>
        <position position="246"/>
    </location>
    <ligand>
        <name>K(+)</name>
        <dbReference type="ChEBI" id="CHEBI:29103"/>
    </ligand>
</feature>
<dbReference type="InterPro" id="IPR029056">
    <property type="entry name" value="Ribokinase-like"/>
</dbReference>
<dbReference type="PANTHER" id="PTHR10584">
    <property type="entry name" value="SUGAR KINASE"/>
    <property type="match status" value="1"/>
</dbReference>
<organism evidence="15 16">
    <name type="scientific">Caldinitratiruptor microaerophilus</name>
    <dbReference type="NCBI Taxonomy" id="671077"/>
    <lineage>
        <taxon>Bacteria</taxon>
        <taxon>Bacillati</taxon>
        <taxon>Bacillota</taxon>
        <taxon>Clostridia</taxon>
        <taxon>Eubacteriales</taxon>
        <taxon>Symbiobacteriaceae</taxon>
        <taxon>Caldinitratiruptor</taxon>
    </lineage>
</organism>
<evidence type="ECO:0000256" key="8">
    <source>
        <dbReference type="ARBA" id="ARBA00022840"/>
    </source>
</evidence>
<dbReference type="SUPFAM" id="SSF53613">
    <property type="entry name" value="Ribokinase-like"/>
    <property type="match status" value="1"/>
</dbReference>
<comment type="subcellular location">
    <subcellularLocation>
        <location evidence="12">Cytoplasm</location>
    </subcellularLocation>
</comment>
<keyword evidence="10 12" id="KW-0630">Potassium</keyword>
<feature type="binding site" evidence="12">
    <location>
        <position position="252"/>
    </location>
    <ligand>
        <name>substrate</name>
    </ligand>
</feature>
<comment type="similarity">
    <text evidence="1">Belongs to the carbohydrate kinase pfkB family.</text>
</comment>
<keyword evidence="11 12" id="KW-0119">Carbohydrate metabolism</keyword>
<feature type="binding site" evidence="12">
    <location>
        <position position="282"/>
    </location>
    <ligand>
        <name>K(+)</name>
        <dbReference type="ChEBI" id="CHEBI:29103"/>
    </ligand>
</feature>
<dbReference type="PRINTS" id="PR00990">
    <property type="entry name" value="RIBOKINASE"/>
</dbReference>
<dbReference type="GO" id="GO:0009024">
    <property type="term" value="F:tagatose-6-phosphate kinase activity"/>
    <property type="evidence" value="ECO:0007669"/>
    <property type="project" value="UniProtKB-EC"/>
</dbReference>
<keyword evidence="8 12" id="KW-0067">ATP-binding</keyword>
<protein>
    <recommendedName>
        <fullName evidence="3 12">Ribokinase</fullName>
        <shortName evidence="12">RK</shortName>
        <ecNumber evidence="2 12">2.7.1.15</ecNumber>
    </recommendedName>
</protein>
<dbReference type="GO" id="GO:0005988">
    <property type="term" value="P:lactose metabolic process"/>
    <property type="evidence" value="ECO:0007669"/>
    <property type="project" value="UniProtKB-KW"/>
</dbReference>
<evidence type="ECO:0000256" key="12">
    <source>
        <dbReference type="HAMAP-Rule" id="MF_01987"/>
    </source>
</evidence>
<dbReference type="GO" id="GO:0004747">
    <property type="term" value="F:ribokinase activity"/>
    <property type="evidence" value="ECO:0007669"/>
    <property type="project" value="UniProtKB-UniRule"/>
</dbReference>
<reference evidence="15" key="1">
    <citation type="submission" date="2022-03" db="EMBL/GenBank/DDBJ databases">
        <title>Complete genome sequence of Caldinitratiruptor microaerophilus.</title>
        <authorList>
            <person name="Mukaiyama R."/>
            <person name="Nishiyama T."/>
            <person name="Ueda K."/>
        </authorList>
    </citation>
    <scope>NUCLEOTIDE SEQUENCE</scope>
    <source>
        <strain evidence="15">JCM 16183</strain>
    </source>
</reference>
<evidence type="ECO:0000256" key="2">
    <source>
        <dbReference type="ARBA" id="ARBA00012035"/>
    </source>
</evidence>
<feature type="binding site" evidence="12">
    <location>
        <position position="287"/>
    </location>
    <ligand>
        <name>K(+)</name>
        <dbReference type="ChEBI" id="CHEBI:29103"/>
    </ligand>
</feature>
<evidence type="ECO:0000256" key="6">
    <source>
        <dbReference type="ARBA" id="ARBA00022741"/>
    </source>
</evidence>
<feature type="binding site" evidence="12">
    <location>
        <begin position="11"/>
        <end position="13"/>
    </location>
    <ligand>
        <name>substrate</name>
    </ligand>
</feature>
<comment type="subunit">
    <text evidence="12">Homodimer.</text>
</comment>
<dbReference type="HAMAP" id="MF_01987">
    <property type="entry name" value="Ribokinase"/>
    <property type="match status" value="1"/>
</dbReference>
<comment type="cofactor">
    <cofactor evidence="12">
        <name>Mg(2+)</name>
        <dbReference type="ChEBI" id="CHEBI:18420"/>
    </cofactor>
    <text evidence="12">Requires a divalent cation, most likely magnesium in vivo, as an electrophilic catalyst to aid phosphoryl group transfer. It is the chelate of the metal and the nucleotide that is the actual substrate.</text>
</comment>
<proteinExistence type="inferred from homology"/>
<dbReference type="KEGG" id="cmic:caldi_11910"/>
<feature type="binding site" evidence="12">
    <location>
        <position position="285"/>
    </location>
    <ligand>
        <name>K(+)</name>
        <dbReference type="ChEBI" id="CHEBI:29103"/>
    </ligand>
</feature>
<gene>
    <name evidence="15" type="primary">rbsK_1</name>
    <name evidence="12" type="synonym">rbsK</name>
    <name evidence="15" type="ORF">caldi_11910</name>
</gene>
<dbReference type="PIRSF" id="PIRSF000535">
    <property type="entry name" value="1PFK/6PFK/LacC"/>
    <property type="match status" value="1"/>
</dbReference>
<dbReference type="InterPro" id="IPR017583">
    <property type="entry name" value="Tagatose/fructose_Pkinase"/>
</dbReference>
<comment type="catalytic activity">
    <reaction evidence="12">
        <text>D-ribose + ATP = D-ribose 5-phosphate + ADP + H(+)</text>
        <dbReference type="Rhea" id="RHEA:13697"/>
        <dbReference type="ChEBI" id="CHEBI:15378"/>
        <dbReference type="ChEBI" id="CHEBI:30616"/>
        <dbReference type="ChEBI" id="CHEBI:47013"/>
        <dbReference type="ChEBI" id="CHEBI:78346"/>
        <dbReference type="ChEBI" id="CHEBI:456216"/>
        <dbReference type="EC" id="2.7.1.15"/>
    </reaction>
</comment>
<comment type="similarity">
    <text evidence="12">Belongs to the carbohydrate kinase PfkB family. Ribokinase subfamily.</text>
</comment>
<dbReference type="InterPro" id="IPR011611">
    <property type="entry name" value="PfkB_dom"/>
</dbReference>
<keyword evidence="12" id="KW-0963">Cytoplasm</keyword>
<keyword evidence="6 12" id="KW-0547">Nucleotide-binding</keyword>
<evidence type="ECO:0000313" key="15">
    <source>
        <dbReference type="EMBL" id="BDG60101.1"/>
    </source>
</evidence>
<evidence type="ECO:0000259" key="14">
    <source>
        <dbReference type="Pfam" id="PF00294"/>
    </source>
</evidence>
<comment type="caution">
    <text evidence="12">Lacks conserved residue(s) required for the propagation of feature annotation.</text>
</comment>
<keyword evidence="13" id="KW-0423">Lactose metabolism</keyword>
<comment type="pathway">
    <text evidence="13">Carbohydrate metabolism; D-tagatose 6-phosphate degradation; D-glyceraldehyde 3-phosphate and glycerone phosphate from D-tagatose 6-phosphate: step 1/2.</text>
</comment>
<dbReference type="InterPro" id="IPR002173">
    <property type="entry name" value="Carboh/pur_kinase_PfkB_CS"/>
</dbReference>
<dbReference type="Gene3D" id="3.40.1190.20">
    <property type="match status" value="1"/>
</dbReference>
<keyword evidence="5 12" id="KW-0479">Metal-binding</keyword>
<feature type="binding site" evidence="12">
    <location>
        <position position="291"/>
    </location>
    <ligand>
        <name>K(+)</name>
        <dbReference type="ChEBI" id="CHEBI:29103"/>
    </ligand>
</feature>
<keyword evidence="4 12" id="KW-0808">Transferase</keyword>
<keyword evidence="16" id="KW-1185">Reference proteome</keyword>
<comment type="activity regulation">
    <text evidence="12">Activated by a monovalent cation that binds near, but not in, the active site. The most likely occupant of the site in vivo is potassium. Ion binding induces a conformational change that may alter substrate affinity.</text>
</comment>
<comment type="function">
    <text evidence="12">Catalyzes the phosphorylation of ribose at O-5 in a reaction requiring ATP and magnesium. The resulting D-ribose-5-phosphate can then be used either for sythesis of nucleotides, histidine, and tryptophan, or as a component of the pentose phosphate pathway.</text>
</comment>
<dbReference type="InterPro" id="IPR002139">
    <property type="entry name" value="Ribo/fructo_kinase"/>
</dbReference>
<feature type="binding site" evidence="12">
    <location>
        <begin position="39"/>
        <end position="43"/>
    </location>
    <ligand>
        <name>substrate</name>
    </ligand>
</feature>
<feature type="active site" description="Proton acceptor" evidence="12">
    <location>
        <position position="252"/>
    </location>
</feature>
<dbReference type="GO" id="GO:0046872">
    <property type="term" value="F:metal ion binding"/>
    <property type="evidence" value="ECO:0007669"/>
    <property type="project" value="UniProtKB-KW"/>
</dbReference>
<evidence type="ECO:0000256" key="10">
    <source>
        <dbReference type="ARBA" id="ARBA00022958"/>
    </source>
</evidence>
<accession>A0AA35CMJ5</accession>
<dbReference type="Pfam" id="PF00294">
    <property type="entry name" value="PfkB"/>
    <property type="match status" value="1"/>
</dbReference>
<comment type="pathway">
    <text evidence="12">Carbohydrate metabolism; D-ribose degradation; D-ribose 5-phosphate from beta-D-ribopyranose: step 2/2.</text>
</comment>
<dbReference type="CDD" id="cd01174">
    <property type="entry name" value="ribokinase"/>
    <property type="match status" value="1"/>
</dbReference>
<dbReference type="PANTHER" id="PTHR10584:SF166">
    <property type="entry name" value="RIBOKINASE"/>
    <property type="match status" value="1"/>
</dbReference>
<dbReference type="NCBIfam" id="TIGR02152">
    <property type="entry name" value="D_ribokin_bact"/>
    <property type="match status" value="1"/>
</dbReference>
<evidence type="ECO:0000256" key="3">
    <source>
        <dbReference type="ARBA" id="ARBA00016943"/>
    </source>
</evidence>
<comment type="similarity">
    <text evidence="13">Belongs to the carbohydrate kinase PfkB family. LacC subfamily.</text>
</comment>
<keyword evidence="7 12" id="KW-0418">Kinase</keyword>
<evidence type="ECO:0000256" key="13">
    <source>
        <dbReference type="PIRNR" id="PIRNR000535"/>
    </source>
</evidence>
<dbReference type="GO" id="GO:0019303">
    <property type="term" value="P:D-ribose catabolic process"/>
    <property type="evidence" value="ECO:0007669"/>
    <property type="project" value="UniProtKB-UniRule"/>
</dbReference>
<dbReference type="RefSeq" id="WP_264844166.1">
    <property type="nucleotide sequence ID" value="NZ_AP025628.1"/>
</dbReference>
<evidence type="ECO:0000256" key="11">
    <source>
        <dbReference type="ARBA" id="ARBA00023277"/>
    </source>
</evidence>
<feature type="binding site" evidence="12">
    <location>
        <position position="248"/>
    </location>
    <ligand>
        <name>K(+)</name>
        <dbReference type="ChEBI" id="CHEBI:29103"/>
    </ligand>
</feature>
<evidence type="ECO:0000313" key="16">
    <source>
        <dbReference type="Proteomes" id="UP001163687"/>
    </source>
</evidence>
<evidence type="ECO:0000256" key="1">
    <source>
        <dbReference type="ARBA" id="ARBA00005380"/>
    </source>
</evidence>
<dbReference type="PROSITE" id="PS00584">
    <property type="entry name" value="PFKB_KINASES_2"/>
    <property type="match status" value="1"/>
</dbReference>
<evidence type="ECO:0000256" key="5">
    <source>
        <dbReference type="ARBA" id="ARBA00022723"/>
    </source>
</evidence>
<keyword evidence="9 12" id="KW-0460">Magnesium</keyword>
<dbReference type="GO" id="GO:0005524">
    <property type="term" value="F:ATP binding"/>
    <property type="evidence" value="ECO:0007669"/>
    <property type="project" value="UniProtKB-UniRule"/>
</dbReference>
<dbReference type="EMBL" id="AP025628">
    <property type="protein sequence ID" value="BDG60101.1"/>
    <property type="molecule type" value="Genomic_DNA"/>
</dbReference>
<feature type="binding site" evidence="12">
    <location>
        <begin position="251"/>
        <end position="252"/>
    </location>
    <ligand>
        <name>ATP</name>
        <dbReference type="ChEBI" id="CHEBI:30616"/>
    </ligand>
</feature>
<evidence type="ECO:0000256" key="4">
    <source>
        <dbReference type="ARBA" id="ARBA00022679"/>
    </source>
</evidence>
<sequence length="305" mass="30904">MADVVVVGSLNVDLVVRAPRLPNSGETISAQSLDTVPGGKGANQAVAAARLGVSTAMVGRVGEDDFGQLMRKSLGDAGVDVRGVLPVAGQSTGVAVVIVAPGGQNAILAVPGANGAMGPEAVGEARPLFSSARVILLQLEIPMATVIRAAQLAREAGALVVLDPAPARPLPAHLIRLVDFVTPNEVEAQALTGITVRGRKEAADAAQELLGQGFRRAIVKLGPEGALFAGPEGTAHVPSPPVKVVDTTAAGDAFAGALAAALAQGLDLHEAVQWGCTAGALAVTRPGAQPSLPHREEFLRFLEGR</sequence>
<feature type="binding site" evidence="12">
    <location>
        <begin position="220"/>
        <end position="225"/>
    </location>
    <ligand>
        <name>ATP</name>
        <dbReference type="ChEBI" id="CHEBI:30616"/>
    </ligand>
</feature>